<dbReference type="STRING" id="161895.CPHO_12080"/>
<organism evidence="1 2">
    <name type="scientific">Corynebacterium phocae</name>
    <dbReference type="NCBI Taxonomy" id="161895"/>
    <lineage>
        <taxon>Bacteria</taxon>
        <taxon>Bacillati</taxon>
        <taxon>Actinomycetota</taxon>
        <taxon>Actinomycetes</taxon>
        <taxon>Mycobacteriales</taxon>
        <taxon>Corynebacteriaceae</taxon>
        <taxon>Corynebacterium</taxon>
    </lineage>
</organism>
<protein>
    <submittedName>
        <fullName evidence="1">Uncharacterized protein</fullName>
    </submittedName>
</protein>
<evidence type="ECO:0000313" key="1">
    <source>
        <dbReference type="EMBL" id="APT93508.1"/>
    </source>
</evidence>
<reference evidence="1 2" key="1">
    <citation type="submission" date="2014-08" db="EMBL/GenBank/DDBJ databases">
        <title>Complete genome sequence of Corynebacterium phocae M408/89/1(T)(=DSM 44612(T)), isolated from the common seal (Phoca vitulina).</title>
        <authorList>
            <person name="Ruckert C."/>
            <person name="Albersmeier A."/>
            <person name="Winkler A."/>
            <person name="Kalinowski J."/>
        </authorList>
    </citation>
    <scope>NUCLEOTIDE SEQUENCE [LARGE SCALE GENOMIC DNA]</scope>
    <source>
        <strain evidence="1 2">M408/89/1</strain>
    </source>
</reference>
<dbReference type="RefSeq" id="WP_075736168.1">
    <property type="nucleotide sequence ID" value="NZ_CP009249.1"/>
</dbReference>
<evidence type="ECO:0000313" key="2">
    <source>
        <dbReference type="Proteomes" id="UP000185491"/>
    </source>
</evidence>
<gene>
    <name evidence="1" type="ORF">CPHO_12080</name>
</gene>
<dbReference type="KEGG" id="cpho:CPHO_12080"/>
<dbReference type="Proteomes" id="UP000185491">
    <property type="component" value="Chromosome"/>
</dbReference>
<accession>A0A1L7D5T5</accession>
<sequence>MVTPNFQELSHIVSTAIAEKDPAYALLHTSPVVVGIDNRQPWALEHLDKLLTKLTPEASVQLAIIQLLTEDEKLKARLQASVKRRKKLLPKWALSFRKAAATGQAVRVDSYNGEETQYIWEVKVPGAPVFTFNLFLNETNGGAVEDFFPLNTSLHSSTVTTAKDRHMAENTPISLEQLSTALAIALDEPESFHHQEPYCDWPHTLPLMNWARPLLGEIPEVNGEWLQEQRQAQQRHGAALGEEFARERGLDEPGLRLAANLGHLAARCGTVLAWHPAKVKEVLTYASVFFARSGAAHNMSGAPAPNDALPYFTREDILALPDMLEQFIRWSAHRTHAPEEFLEPALRALEEQSEFFLYDYHSGYGQDGGWDGTEDYFQTENNGHDLTALPLAEDYILDAIDPDIQPQVTQDIGNAHAFFAHHVGDSPEAPTAIQRFILTLAKINPAFFRDESHTAQFRAAALVAAGRQVCVSDAPAAPVVEFFFIPATDEQSLHNHIVALAESFYAERLDHSYPEGYYFTSGMRDRLNQELLSQEYQIYSRQ</sequence>
<dbReference type="AlphaFoldDB" id="A0A1L7D5T5"/>
<name>A0A1L7D5T5_9CORY</name>
<dbReference type="EMBL" id="CP009249">
    <property type="protein sequence ID" value="APT93508.1"/>
    <property type="molecule type" value="Genomic_DNA"/>
</dbReference>
<keyword evidence="2" id="KW-1185">Reference proteome</keyword>
<proteinExistence type="predicted"/>